<protein>
    <submittedName>
        <fullName evidence="2">Threonylcarbamoyl-AMP synthase</fullName>
    </submittedName>
</protein>
<reference evidence="2 3" key="1">
    <citation type="submission" date="2017-02" db="EMBL/GenBank/DDBJ databases">
        <title>Genomic diversity within the haloalkaliphilic genus Thioalkalivibrio.</title>
        <authorList>
            <person name="Ahn A.-C."/>
            <person name="Meier-Kolthoff J."/>
            <person name="Overmars L."/>
            <person name="Richter M."/>
            <person name="Woyke T."/>
            <person name="Sorokin D.Y."/>
            <person name="Muyzer G."/>
        </authorList>
    </citation>
    <scope>NUCLEOTIDE SEQUENCE [LARGE SCALE GENOMIC DNA]</scope>
    <source>
        <strain evidence="2 3">ALJD</strain>
    </source>
</reference>
<dbReference type="EMBL" id="MVBK01000033">
    <property type="protein sequence ID" value="OOG25946.1"/>
    <property type="molecule type" value="Genomic_DNA"/>
</dbReference>
<name>A0A1V3NMF1_9GAMM</name>
<dbReference type="SUPFAM" id="SSF55821">
    <property type="entry name" value="YrdC/RibB"/>
    <property type="match status" value="1"/>
</dbReference>
<dbReference type="PROSITE" id="PS51163">
    <property type="entry name" value="YRDC"/>
    <property type="match status" value="1"/>
</dbReference>
<organism evidence="2 3">
    <name type="scientific">Thioalkalivibrio denitrificans</name>
    <dbReference type="NCBI Taxonomy" id="108003"/>
    <lineage>
        <taxon>Bacteria</taxon>
        <taxon>Pseudomonadati</taxon>
        <taxon>Pseudomonadota</taxon>
        <taxon>Gammaproteobacteria</taxon>
        <taxon>Chromatiales</taxon>
        <taxon>Ectothiorhodospiraceae</taxon>
        <taxon>Thioalkalivibrio</taxon>
    </lineage>
</organism>
<dbReference type="InterPro" id="IPR017945">
    <property type="entry name" value="DHBP_synth_RibB-like_a/b_dom"/>
</dbReference>
<comment type="caution">
    <text evidence="2">The sequence shown here is derived from an EMBL/GenBank/DDBJ whole genome shotgun (WGS) entry which is preliminary data.</text>
</comment>
<keyword evidence="3" id="KW-1185">Reference proteome</keyword>
<dbReference type="InterPro" id="IPR052532">
    <property type="entry name" value="SUA5_domain"/>
</dbReference>
<dbReference type="Pfam" id="PF01300">
    <property type="entry name" value="Sua5_yciO_yrdC"/>
    <property type="match status" value="1"/>
</dbReference>
<dbReference type="NCBIfam" id="TIGR00057">
    <property type="entry name" value="L-threonylcarbamoyladenylate synthase"/>
    <property type="match status" value="1"/>
</dbReference>
<dbReference type="InterPro" id="IPR006070">
    <property type="entry name" value="Sua5-like_dom"/>
</dbReference>
<dbReference type="PANTHER" id="PTHR42828">
    <property type="entry name" value="DHBP SYNTHASE RIBB-LIKE ALPHA/BETA DOMAIN-CONTAINING PROTEIN"/>
    <property type="match status" value="1"/>
</dbReference>
<dbReference type="OrthoDB" id="9781656at2"/>
<dbReference type="Gene3D" id="3.90.870.10">
    <property type="entry name" value="DHBP synthase"/>
    <property type="match status" value="1"/>
</dbReference>
<feature type="domain" description="YrdC-like" evidence="1">
    <location>
        <begin position="14"/>
        <end position="200"/>
    </location>
</feature>
<dbReference type="RefSeq" id="WP_077278181.1">
    <property type="nucleotide sequence ID" value="NZ_MVBK01000033.1"/>
</dbReference>
<evidence type="ECO:0000313" key="2">
    <source>
        <dbReference type="EMBL" id="OOG25946.1"/>
    </source>
</evidence>
<dbReference type="AlphaFoldDB" id="A0A1V3NMF1"/>
<evidence type="ECO:0000313" key="3">
    <source>
        <dbReference type="Proteomes" id="UP000189462"/>
    </source>
</evidence>
<evidence type="ECO:0000259" key="1">
    <source>
        <dbReference type="PROSITE" id="PS51163"/>
    </source>
</evidence>
<proteinExistence type="predicted"/>
<dbReference type="STRING" id="108003.B1C78_05720"/>
<gene>
    <name evidence="2" type="ORF">B1C78_05720</name>
</gene>
<accession>A0A1V3NMF1</accession>
<dbReference type="PANTHER" id="PTHR42828:SF3">
    <property type="entry name" value="THREONYLCARBAMOYL-AMP SYNTHASE"/>
    <property type="match status" value="1"/>
</dbReference>
<dbReference type="GO" id="GO:0003725">
    <property type="term" value="F:double-stranded RNA binding"/>
    <property type="evidence" value="ECO:0007669"/>
    <property type="project" value="InterPro"/>
</dbReference>
<sequence>MTQVLEIHPVNPQARLIRQVADVVRAGGVIVYPTDSCYALGCAIGDKGAMERIRRIRQLDDTHHLTLVCRDLSEISNYARVDNTAYRLLKAYTPGPYAFLLRATHEVPRRLQHAKRKTIGLRVPDHAITQALLADLGEPLMSTTLQMPGDDLPMADPYEIAERLHGRVDLVIDGGACGVQPTTVIDMEAGYPQVIRRGKGDTAGLEA</sequence>
<dbReference type="Proteomes" id="UP000189462">
    <property type="component" value="Unassembled WGS sequence"/>
</dbReference>